<dbReference type="UniPathway" id="UPA00219"/>
<dbReference type="PIRSF" id="PIRSF039102">
    <property type="entry name" value="Ddl/VanB"/>
    <property type="match status" value="1"/>
</dbReference>
<sequence length="304" mass="34481">MAIKKIKVLYGGESSEREVSLESGKYIFQALKDLGYEAQLIDYPKNFSSHQLTEEDFIFIALHGQDGESGALQKLLQQKCIPFSGSHYEACVNTWNKNTCKVLLQDNKIPTPNWITIPSLHEMEKDLGNPFFNQLRPFKELFLKPAEDGSSIDVFKITCNKDLENAILSCVDPRRTFILEESIDFKELTVPILNGKCLPAVEIKTSESFYNFNAKYVNEDTQLTELVLSKDEKNKLEEICLKTVDVTGCSGWLRVDLMRDRNNNFYVLEVNTAPGMTSHSLFPKSAESIGLSYNDLVQEIINAK</sequence>
<keyword evidence="7" id="KW-0547">Nucleotide-binding</keyword>
<dbReference type="Gene3D" id="3.30.470.20">
    <property type="entry name" value="ATP-grasp fold, B domain"/>
    <property type="match status" value="1"/>
</dbReference>
<dbReference type="Gene3D" id="3.30.1490.20">
    <property type="entry name" value="ATP-grasp fold, A domain"/>
    <property type="match status" value="1"/>
</dbReference>
<organism evidence="9 10">
    <name type="scientific">SAR86 cluster bacterium</name>
    <dbReference type="NCBI Taxonomy" id="2030880"/>
    <lineage>
        <taxon>Bacteria</taxon>
        <taxon>Pseudomonadati</taxon>
        <taxon>Pseudomonadota</taxon>
        <taxon>Gammaproteobacteria</taxon>
        <taxon>SAR86 cluster</taxon>
    </lineage>
</organism>
<dbReference type="AlphaFoldDB" id="A0A520MUX4"/>
<keyword evidence="4" id="KW-0573">Peptidoglycan synthesis</keyword>
<comment type="pathway">
    <text evidence="4">Cell wall biogenesis; peptidoglycan biosynthesis.</text>
</comment>
<feature type="binding site" evidence="6">
    <location>
        <position position="269"/>
    </location>
    <ligand>
        <name>Mg(2+)</name>
        <dbReference type="ChEBI" id="CHEBI:18420"/>
        <label>2</label>
    </ligand>
</feature>
<feature type="binding site" evidence="6">
    <location>
        <position position="271"/>
    </location>
    <ligand>
        <name>Mg(2+)</name>
        <dbReference type="ChEBI" id="CHEBI:18420"/>
        <label>2</label>
    </ligand>
</feature>
<feature type="domain" description="ATP-grasp" evidence="8">
    <location>
        <begin position="101"/>
        <end position="302"/>
    </location>
</feature>
<evidence type="ECO:0000259" key="8">
    <source>
        <dbReference type="PROSITE" id="PS50975"/>
    </source>
</evidence>
<dbReference type="NCBIfam" id="TIGR01205">
    <property type="entry name" value="D_ala_D_alaTIGR"/>
    <property type="match status" value="1"/>
</dbReference>
<feature type="active site" evidence="5">
    <location>
        <position position="150"/>
    </location>
</feature>
<dbReference type="GO" id="GO:0009252">
    <property type="term" value="P:peptidoglycan biosynthetic process"/>
    <property type="evidence" value="ECO:0007669"/>
    <property type="project" value="UniProtKB-UniRule"/>
</dbReference>
<evidence type="ECO:0000256" key="7">
    <source>
        <dbReference type="PROSITE-ProRule" id="PRU00409"/>
    </source>
</evidence>
<dbReference type="GO" id="GO:0046872">
    <property type="term" value="F:metal ion binding"/>
    <property type="evidence" value="ECO:0007669"/>
    <property type="project" value="UniProtKB-KW"/>
</dbReference>
<keyword evidence="6" id="KW-0464">Manganese</keyword>
<dbReference type="SUPFAM" id="SSF56059">
    <property type="entry name" value="Glutathione synthetase ATP-binding domain-like"/>
    <property type="match status" value="1"/>
</dbReference>
<evidence type="ECO:0000313" key="9">
    <source>
        <dbReference type="EMBL" id="RZO25033.1"/>
    </source>
</evidence>
<comment type="catalytic activity">
    <reaction evidence="4">
        <text>2 D-alanine + ATP = D-alanyl-D-alanine + ADP + phosphate + H(+)</text>
        <dbReference type="Rhea" id="RHEA:11224"/>
        <dbReference type="ChEBI" id="CHEBI:15378"/>
        <dbReference type="ChEBI" id="CHEBI:30616"/>
        <dbReference type="ChEBI" id="CHEBI:43474"/>
        <dbReference type="ChEBI" id="CHEBI:57416"/>
        <dbReference type="ChEBI" id="CHEBI:57822"/>
        <dbReference type="ChEBI" id="CHEBI:456216"/>
        <dbReference type="EC" id="6.3.2.4"/>
    </reaction>
</comment>
<dbReference type="HAMAP" id="MF_00047">
    <property type="entry name" value="Dala_Dala_lig"/>
    <property type="match status" value="1"/>
</dbReference>
<keyword evidence="4" id="KW-0133">Cell shape</keyword>
<keyword evidence="2 4" id="KW-0436">Ligase</keyword>
<keyword evidence="7" id="KW-0067">ATP-binding</keyword>
<feature type="active site" evidence="5">
    <location>
        <position position="16"/>
    </location>
</feature>
<evidence type="ECO:0000256" key="1">
    <source>
        <dbReference type="ARBA" id="ARBA00010871"/>
    </source>
</evidence>
<dbReference type="Pfam" id="PF07478">
    <property type="entry name" value="Dala_Dala_lig_C"/>
    <property type="match status" value="1"/>
</dbReference>
<feature type="binding site" evidence="6">
    <location>
        <position position="269"/>
    </location>
    <ligand>
        <name>Mg(2+)</name>
        <dbReference type="ChEBI" id="CHEBI:18420"/>
        <label>1</label>
    </ligand>
</feature>
<dbReference type="InterPro" id="IPR005905">
    <property type="entry name" value="D_ala_D_ala"/>
</dbReference>
<dbReference type="SUPFAM" id="SSF52440">
    <property type="entry name" value="PreATP-grasp domain"/>
    <property type="match status" value="1"/>
</dbReference>
<evidence type="ECO:0000256" key="2">
    <source>
        <dbReference type="ARBA" id="ARBA00022598"/>
    </source>
</evidence>
<feature type="active site" evidence="5">
    <location>
        <position position="280"/>
    </location>
</feature>
<dbReference type="NCBIfam" id="NF002378">
    <property type="entry name" value="PRK01372.1"/>
    <property type="match status" value="1"/>
</dbReference>
<dbReference type="GO" id="GO:0005737">
    <property type="term" value="C:cytoplasm"/>
    <property type="evidence" value="ECO:0007669"/>
    <property type="project" value="UniProtKB-SubCell"/>
</dbReference>
<protein>
    <recommendedName>
        <fullName evidence="4">D-alanine--D-alanine ligase</fullName>
        <ecNumber evidence="4">6.3.2.4</ecNumber>
    </recommendedName>
    <alternativeName>
        <fullName evidence="4">D-Ala-D-Ala ligase</fullName>
    </alternativeName>
    <alternativeName>
        <fullName evidence="4">D-alanylalanine synthetase</fullName>
    </alternativeName>
</protein>
<dbReference type="InterPro" id="IPR016185">
    <property type="entry name" value="PreATP-grasp_dom_sf"/>
</dbReference>
<dbReference type="Gene3D" id="3.40.50.20">
    <property type="match status" value="1"/>
</dbReference>
<dbReference type="GO" id="GO:0005524">
    <property type="term" value="F:ATP binding"/>
    <property type="evidence" value="ECO:0007669"/>
    <property type="project" value="UniProtKB-UniRule"/>
</dbReference>
<evidence type="ECO:0000256" key="6">
    <source>
        <dbReference type="PIRSR" id="PIRSR039102-3"/>
    </source>
</evidence>
<evidence type="ECO:0000256" key="3">
    <source>
        <dbReference type="ARBA" id="ARBA00023316"/>
    </source>
</evidence>
<comment type="caution">
    <text evidence="9">The sequence shown here is derived from an EMBL/GenBank/DDBJ whole genome shotgun (WGS) entry which is preliminary data.</text>
</comment>
<feature type="binding site" evidence="6">
    <location>
        <position position="256"/>
    </location>
    <ligand>
        <name>Mg(2+)</name>
        <dbReference type="ChEBI" id="CHEBI:18420"/>
        <label>1</label>
    </ligand>
</feature>
<dbReference type="GO" id="GO:0008716">
    <property type="term" value="F:D-alanine-D-alanine ligase activity"/>
    <property type="evidence" value="ECO:0007669"/>
    <property type="project" value="UniProtKB-UniRule"/>
</dbReference>
<dbReference type="PANTHER" id="PTHR23132">
    <property type="entry name" value="D-ALANINE--D-ALANINE LIGASE"/>
    <property type="match status" value="1"/>
</dbReference>
<dbReference type="PROSITE" id="PS50975">
    <property type="entry name" value="ATP_GRASP"/>
    <property type="match status" value="1"/>
</dbReference>
<dbReference type="InterPro" id="IPR011761">
    <property type="entry name" value="ATP-grasp"/>
</dbReference>
<dbReference type="Proteomes" id="UP000316449">
    <property type="component" value="Unassembled WGS sequence"/>
</dbReference>
<keyword evidence="6" id="KW-0479">Metal-binding</keyword>
<reference evidence="9 10" key="1">
    <citation type="submission" date="2019-02" db="EMBL/GenBank/DDBJ databases">
        <title>Prokaryotic population dynamics and viral predation in marine succession experiment using metagenomics: the confinement effect.</title>
        <authorList>
            <person name="Haro-Moreno J.M."/>
            <person name="Rodriguez-Valera F."/>
            <person name="Lopez-Perez M."/>
        </authorList>
    </citation>
    <scope>NUCLEOTIDE SEQUENCE [LARGE SCALE GENOMIC DNA]</scope>
    <source>
        <strain evidence="9">MED-G165</strain>
    </source>
</reference>
<dbReference type="GO" id="GO:0071555">
    <property type="term" value="P:cell wall organization"/>
    <property type="evidence" value="ECO:0007669"/>
    <property type="project" value="UniProtKB-KW"/>
</dbReference>
<evidence type="ECO:0000256" key="5">
    <source>
        <dbReference type="PIRSR" id="PIRSR039102-1"/>
    </source>
</evidence>
<evidence type="ECO:0000256" key="4">
    <source>
        <dbReference type="HAMAP-Rule" id="MF_00047"/>
    </source>
</evidence>
<keyword evidence="4" id="KW-0963">Cytoplasm</keyword>
<keyword evidence="3 4" id="KW-0961">Cell wall biogenesis/degradation</keyword>
<proteinExistence type="inferred from homology"/>
<dbReference type="InterPro" id="IPR013815">
    <property type="entry name" value="ATP_grasp_subdomain_1"/>
</dbReference>
<accession>A0A520MUX4</accession>
<name>A0A520MUX4_9GAMM</name>
<dbReference type="InterPro" id="IPR011095">
    <property type="entry name" value="Dala_Dala_lig_C"/>
</dbReference>
<comment type="cofactor">
    <cofactor evidence="6">
        <name>Mg(2+)</name>
        <dbReference type="ChEBI" id="CHEBI:18420"/>
    </cofactor>
    <cofactor evidence="6">
        <name>Mn(2+)</name>
        <dbReference type="ChEBI" id="CHEBI:29035"/>
    </cofactor>
    <text evidence="6">Binds 2 magnesium or manganese ions per subunit.</text>
</comment>
<dbReference type="PANTHER" id="PTHR23132:SF23">
    <property type="entry name" value="D-ALANINE--D-ALANINE LIGASE B"/>
    <property type="match status" value="1"/>
</dbReference>
<comment type="function">
    <text evidence="4">Cell wall formation.</text>
</comment>
<evidence type="ECO:0000313" key="10">
    <source>
        <dbReference type="Proteomes" id="UP000316449"/>
    </source>
</evidence>
<comment type="subcellular location">
    <subcellularLocation>
        <location evidence="4">Cytoplasm</location>
    </subcellularLocation>
</comment>
<gene>
    <name evidence="4" type="primary">ddl</name>
    <name evidence="9" type="ORF">EVA98_00385</name>
</gene>
<comment type="similarity">
    <text evidence="1 4">Belongs to the D-alanine--D-alanine ligase family.</text>
</comment>
<dbReference type="GO" id="GO:0008360">
    <property type="term" value="P:regulation of cell shape"/>
    <property type="evidence" value="ECO:0007669"/>
    <property type="project" value="UniProtKB-KW"/>
</dbReference>
<keyword evidence="6" id="KW-0460">Magnesium</keyword>
<dbReference type="EMBL" id="SHBK01000003">
    <property type="protein sequence ID" value="RZO25033.1"/>
    <property type="molecule type" value="Genomic_DNA"/>
</dbReference>
<dbReference type="EC" id="6.3.2.4" evidence="4"/>